<keyword evidence="1" id="KW-1133">Transmembrane helix</keyword>
<dbReference type="EMBL" id="UINC01081337">
    <property type="protein sequence ID" value="SVC25086.1"/>
    <property type="molecule type" value="Genomic_DNA"/>
</dbReference>
<dbReference type="InterPro" id="IPR003425">
    <property type="entry name" value="CCB3/YggT"/>
</dbReference>
<keyword evidence="1" id="KW-0472">Membrane</keyword>
<organism evidence="2">
    <name type="scientific">marine metagenome</name>
    <dbReference type="NCBI Taxonomy" id="408172"/>
    <lineage>
        <taxon>unclassified sequences</taxon>
        <taxon>metagenomes</taxon>
        <taxon>ecological metagenomes</taxon>
    </lineage>
</organism>
<dbReference type="GO" id="GO:0016020">
    <property type="term" value="C:membrane"/>
    <property type="evidence" value="ECO:0007669"/>
    <property type="project" value="InterPro"/>
</dbReference>
<evidence type="ECO:0000256" key="1">
    <source>
        <dbReference type="SAM" id="Phobius"/>
    </source>
</evidence>
<evidence type="ECO:0008006" key="3">
    <source>
        <dbReference type="Google" id="ProtNLM"/>
    </source>
</evidence>
<dbReference type="PANTHER" id="PTHR33219:SF14">
    <property type="entry name" value="PROTEIN COFACTOR ASSEMBLY OF COMPLEX C SUBUNIT B CCB3, CHLOROPLASTIC-RELATED"/>
    <property type="match status" value="1"/>
</dbReference>
<protein>
    <recommendedName>
        <fullName evidence="3">YggT family protein</fullName>
    </recommendedName>
</protein>
<keyword evidence="1" id="KW-0812">Transmembrane</keyword>
<feature type="transmembrane region" description="Helical" evidence="1">
    <location>
        <begin position="62"/>
        <end position="83"/>
    </location>
</feature>
<proteinExistence type="predicted"/>
<gene>
    <name evidence="2" type="ORF">METZ01_LOCUS277940</name>
</gene>
<reference evidence="2" key="1">
    <citation type="submission" date="2018-05" db="EMBL/GenBank/DDBJ databases">
        <authorList>
            <person name="Lanie J.A."/>
            <person name="Ng W.-L."/>
            <person name="Kazmierczak K.M."/>
            <person name="Andrzejewski T.M."/>
            <person name="Davidsen T.M."/>
            <person name="Wayne K.J."/>
            <person name="Tettelin H."/>
            <person name="Glass J.I."/>
            <person name="Rusch D."/>
            <person name="Podicherti R."/>
            <person name="Tsui H.-C.T."/>
            <person name="Winkler M.E."/>
        </authorList>
    </citation>
    <scope>NUCLEOTIDE SEQUENCE</scope>
</reference>
<feature type="transmembrane region" description="Helical" evidence="1">
    <location>
        <begin position="12"/>
        <end position="34"/>
    </location>
</feature>
<dbReference type="AlphaFoldDB" id="A0A382KLM3"/>
<name>A0A382KLM3_9ZZZZ</name>
<dbReference type="Pfam" id="PF02325">
    <property type="entry name" value="CCB3_YggT"/>
    <property type="match status" value="1"/>
</dbReference>
<sequence>MKSIFILLDSVITIYLWIIIINAILSWLVAFNILNTQNRFVFSILDTTYKLTDPALNKIRRFIPMFGSIDISPVILILFLMFLRNIIFEIFAPGLF</sequence>
<evidence type="ECO:0000313" key="2">
    <source>
        <dbReference type="EMBL" id="SVC25086.1"/>
    </source>
</evidence>
<accession>A0A382KLM3</accession>
<dbReference type="PANTHER" id="PTHR33219">
    <property type="entry name" value="YLMG HOMOLOG PROTEIN 2, CHLOROPLASTIC"/>
    <property type="match status" value="1"/>
</dbReference>